<dbReference type="InterPro" id="IPR032675">
    <property type="entry name" value="LRR_dom_sf"/>
</dbReference>
<dbReference type="Proteomes" id="UP000198654">
    <property type="component" value="Unassembled WGS sequence"/>
</dbReference>
<keyword evidence="5" id="KW-1185">Reference proteome</keyword>
<dbReference type="Pfam" id="PF01476">
    <property type="entry name" value="LysM"/>
    <property type="match status" value="1"/>
</dbReference>
<dbReference type="PROSITE" id="PS51782">
    <property type="entry name" value="LYSM"/>
    <property type="match status" value="1"/>
</dbReference>
<evidence type="ECO:0000259" key="3">
    <source>
        <dbReference type="PROSITE" id="PS51782"/>
    </source>
</evidence>
<feature type="region of interest" description="Disordered" evidence="2">
    <location>
        <begin position="223"/>
        <end position="253"/>
    </location>
</feature>
<gene>
    <name evidence="4" type="ORF">SAMN05661010_02735</name>
</gene>
<feature type="domain" description="LysM" evidence="3">
    <location>
        <begin position="3108"/>
        <end position="3153"/>
    </location>
</feature>
<sequence length="3169" mass="345135">MEAVTDKEVDWVKLFNIQRFVREYSSQTDRLGGAFAVALKIAQNIEPPPPPPPPPPPEPEPQPEANNDEPVIVHEIKHDDTTVEIGEGYGYTLESLELMNPDLKLDDNPNVSVNGNTLRIDDEKLFQDVKETVEPWDDFIEADDIAQDVADGNSIDLVAEERGLTRREVLDQLEAGGMEVEVSESTRVSDDKRTTEITNPETGETVTVHYDEVENTYRVAVEDGEDYSTSPLRDSQGRKVTTEENPETGATTTRYEDDLGDGTILEKTELPGGVTVERTTDADGQVITVVIDEEGTRTTLEENQETTREGIDGIAEDVSEGKSIAEIAEERGVTQEQVAAQLEAAGFTLVQNSDELNHHSNRILDAQSGQEIAGYSFTLKSNITTSHYIDPNGVEVRTVEYGNDDRHTETVTEANGRETTTTEDADGEKTVTITHNGYTLTTPPDGDLTLRDNEKGTEVEIERGTPLESLVVTMLETNPQSSDPQEAKEAEIIQTVVEGMLAGESLSELREAAQNLQGESPKASDQGVPPSTNVTYEDPYGDPPPGQAPSGGDWVPINGVWMDPEVAQAIAAENTALAELVEAQAILQQSQAQLDVYALDPDYAEALGNAGATLDEALAPHGLQWKRPEADGSLEDAQARLEGANTQLEDASEAKGEYEQAQELLDEAITEQEEMPFYPDGTTPVLTDPDSDYNYQEEVEKGEAAQAQVDALFYEAALHSSKGDNLLSGYTVNQLERQLEAAEPGTKQHTELEAALEQAEAVHDNAGSQLEASQAYYDFYVAKGEVGQLTLQGLGLEEQLLDDYNARNEFLFEEGKKHSTIGGDYLGEFTGQEVVEREGQLWVVNHFEDGTTEQQLTISPSEVTAWWEENRNLELNKQWHELATGSDPNLCGADGLSSAQRQELVAGRELNEFLKEQLDVQIEDLDTSIGELEDEYNELFERHGPGTVEAPQGIDQTESITIGDQQIEVSPEVKDAYEQQGLDALTESGEPVRVEIDGEWRWVHPELAVTSIALDTAEEQREAAKQSRQQLDANIEMYDYRLTQPIKLLPDSESAEHEASLQYNYLDDNEAEALDGQYQLRFQGLIEGNEYTEDFTALSANELEAQVIDALNLNEGTTQGRETLDKVTEEVHDLGGENAEVRIVPIIYVDAAAGQMPSALFAVKNEDGDTRYVDATGKHFEDLEDFQDNNEKFREDGKLVVPAGLNITRDDDGTIALDVVQASNVSVLEKAIDPVIGIGTGLASVGMIIPNPLSPVFAGITYAGATYLGGRAAYHQWEHIQHGGEWNDKQSVMNTLSVATTIMPMGSSGLRTIGMARYFDDVSRGQAFLASIGAVKPGAELAELSFRYMKSSAGLNRAARGLDWSAIGTGVPMMAVSAYDLALHGDQMSGLDIANALVGAGTGLAGTGLGVHGLRMTRPGQTEINQSSVNPGSGQDSGPHTLSAAYHPEGAPFPEQSSSIPAAFRKPQQIELPAITSGSAWRLPGELNTIAALNPTPDMLGLRNSEPSNVSYSRQALEQLFGATILGRPPKSPESVYIQETTEPFLRSKELQNKTHILQRDEEAGETFITPWIRGGAEPVIRQKSDERLPSIFYEYDERGFWAHSSSDPEIDLKVLPIDSGEVGRGPIITDSIVVTHFDRGGLPPGDGSLMLADLLRAYEIRPIRRLVFEDVINASTLHEYEINGDPAQTVLGRSGERALQELGLEPAAYYFERTDKGRLNLVIDIAQEARASELGLGAERSPRANALKGYDTENSATPRVIYRLDSRSPDTVFQQGFSPRFGNWSRKYNHLEEAVEAHVWADDSVFVSTSSELQFSKGAGVKDEWVYVVVDPKTGINVDEFLGSHEFEGASEILYDFIPGEYIIGARQLGETSELRSRGRHGGENTAPTWAHTYTGEFIRNPSFDSSLWSSNRINAEDRSVISAEPSTARGEELARLSAARVLGHPPESAEQVYVSPDNAAPVSGDSAALSGKTHILVRDPDTGEPVVMPWIRGASEDHILTEAQQAARLETLDSFLDGVTVRPGASGSAVHIPIEIAGPGRFRVFGEEMSPHELLLSNRLKQEAIGDGRPVVLDIKNPSSDATALAQRLSNIASAEVVVPRADDPLQWQVLRPTHGPNEHRPGAVELVDGKLVLTQGAQRQVIEPDGDHLGPMLGAGGSKTAFRIYDKVVVIHRGEAQGKLYGQVEDTQTLIDRGAPYIAPIHGVTQVYGRKALVMDFYTTQNRKIEHGFLSTRDRASLTDVSLLNRNSVSSLREMREFYMREGIGVGDPQFLIDSEGFFYLHDFEDIYSIWENPRLVALIDEHIALAENAINGRGALGPRSLSAAYHPEGAPYPEQPSPIPAAFRKPQQPGLSENTSDSPWRLPNDFTTALARYPTSGVHEAMAAIDPAMLQSSLIDKGVSPETAQAIAAEFDHSNSSTTVHQTATIPAPAAEPMPNFASEDVAGYRPVQLKSISETQIPTIAPEHLAQIPPGRLTHFTPEQVAAFTKDQLAALSIEQVRKLTPPQLKALSPEQITFFTREQLGAFRLKQVAALDGEQMNALGAWKLRALSDVQLQAIRPETLAQIKPNRLMWLWPEQISPLTTEQIKALTNKQIAGLTPGQVAALTRNQAKALSTEQWQAFKPAQIKRFDSERLQLAPQRILEREARPGTISISLDAEGPVIQLHGVNREGLGALIPLSGTKHAENAAEKTVTLAIDRNALSGFLNPVARGMLPDGPQLRVRVESSLPAERNATGQKALIGTGLGFLAAAGYALSSSPTANVLAYGWRGASFIYRAHRPDATAANTIQGRVLRGVEFFTTTINTPGTVMATAQGQDPLINGPYAVGNIAYGSKTFMETVTGKDQFPYADDVGLPAYLIGSMPYTADSASAVLGGDPWAYVDVAAGGLFGYGSAYLWFRDTASWKKGVRPTLARFLPIDMSKPLMVEPQSSELIQPLGEPTPRKRDIAFAITIGGGLIATSMSAFGKLFEPDETDPESDESPSPDQPSAPPSPEQSDQPDQPDEPTPEPTTTQFVVLPADGLNLRARPSDEARIVMTFTHGTFLEETGPREADADGNAWVPVRGMSQAGKEQAGWVMARYVDENASGAMIESGRVNPELEEENYVSVDVYPKETLASIAVAHDRDIAEVVSLNNHIVDPEILYPGDRIYLPKVTQASPREGQLVPG</sequence>
<dbReference type="InterPro" id="IPR036779">
    <property type="entry name" value="LysM_dom_sf"/>
</dbReference>
<proteinExistence type="predicted"/>
<evidence type="ECO:0000313" key="5">
    <source>
        <dbReference type="Proteomes" id="UP000198654"/>
    </source>
</evidence>
<feature type="region of interest" description="Disordered" evidence="2">
    <location>
        <begin position="44"/>
        <end position="67"/>
    </location>
</feature>
<dbReference type="CDD" id="cd00118">
    <property type="entry name" value="LysM"/>
    <property type="match status" value="1"/>
</dbReference>
<dbReference type="STRING" id="119000.SAMN05661010_02735"/>
<evidence type="ECO:0000256" key="1">
    <source>
        <dbReference type="SAM" id="Coils"/>
    </source>
</evidence>
<dbReference type="Gene3D" id="2.30.30.40">
    <property type="entry name" value="SH3 Domains"/>
    <property type="match status" value="1"/>
</dbReference>
<feature type="compositionally biased region" description="Polar residues" evidence="2">
    <location>
        <begin position="2353"/>
        <end position="2362"/>
    </location>
</feature>
<dbReference type="InterPro" id="IPR018392">
    <property type="entry name" value="LysM"/>
</dbReference>
<dbReference type="SUPFAM" id="SSF56399">
    <property type="entry name" value="ADP-ribosylation"/>
    <property type="match status" value="1"/>
</dbReference>
<dbReference type="InterPro" id="IPR054695">
    <property type="entry name" value="Pierisin-like_dom"/>
</dbReference>
<dbReference type="EMBL" id="FNGI01000008">
    <property type="protein sequence ID" value="SDL86543.1"/>
    <property type="molecule type" value="Genomic_DNA"/>
</dbReference>
<evidence type="ECO:0000313" key="4">
    <source>
        <dbReference type="EMBL" id="SDL86543.1"/>
    </source>
</evidence>
<dbReference type="CDD" id="cd20900">
    <property type="entry name" value="HopBF1"/>
    <property type="match status" value="1"/>
</dbReference>
<feature type="compositionally biased region" description="Pro residues" evidence="2">
    <location>
        <begin position="2987"/>
        <end position="2996"/>
    </location>
</feature>
<feature type="region of interest" description="Disordered" evidence="2">
    <location>
        <begin position="512"/>
        <end position="553"/>
    </location>
</feature>
<dbReference type="Gene3D" id="3.90.210.10">
    <property type="entry name" value="Heat-Labile Enterotoxin, subunit A"/>
    <property type="match status" value="1"/>
</dbReference>
<protein>
    <submittedName>
        <fullName evidence="4">Pertussis toxin, subunit 1</fullName>
    </submittedName>
</protein>
<dbReference type="InterPro" id="IPR031962">
    <property type="entry name" value="DUF4781"/>
</dbReference>
<feature type="region of interest" description="Disordered" evidence="2">
    <location>
        <begin position="2325"/>
        <end position="2366"/>
    </location>
</feature>
<dbReference type="Pfam" id="PF16013">
    <property type="entry name" value="DUF4781"/>
    <property type="match status" value="1"/>
</dbReference>
<organism evidence="4 5">
    <name type="scientific">Modicisalibacter muralis</name>
    <dbReference type="NCBI Taxonomy" id="119000"/>
    <lineage>
        <taxon>Bacteria</taxon>
        <taxon>Pseudomonadati</taxon>
        <taxon>Pseudomonadota</taxon>
        <taxon>Gammaproteobacteria</taxon>
        <taxon>Oceanospirillales</taxon>
        <taxon>Halomonadaceae</taxon>
        <taxon>Modicisalibacter</taxon>
    </lineage>
</organism>
<accession>A0A1G9NJL9</accession>
<reference evidence="4 5" key="1">
    <citation type="submission" date="2016-10" db="EMBL/GenBank/DDBJ databases">
        <authorList>
            <person name="de Groot N.N."/>
        </authorList>
    </citation>
    <scope>NUCLEOTIDE SEQUENCE [LARGE SCALE GENOMIC DNA]</scope>
    <source>
        <strain evidence="4 5">DSM 14789</strain>
    </source>
</reference>
<feature type="region of interest" description="Disordered" evidence="2">
    <location>
        <begin position="1422"/>
        <end position="1457"/>
    </location>
</feature>
<keyword evidence="1" id="KW-0175">Coiled coil</keyword>
<feature type="compositionally biased region" description="Polar residues" evidence="2">
    <location>
        <begin position="1422"/>
        <end position="1440"/>
    </location>
</feature>
<name>A0A1G9NJL9_9GAMM</name>
<dbReference type="OrthoDB" id="6152272at2"/>
<dbReference type="Gene3D" id="3.80.10.10">
    <property type="entry name" value="Ribonuclease Inhibitor"/>
    <property type="match status" value="1"/>
</dbReference>
<dbReference type="Gene3D" id="3.10.350.10">
    <property type="entry name" value="LysM domain"/>
    <property type="match status" value="1"/>
</dbReference>
<feature type="compositionally biased region" description="Pro residues" evidence="2">
    <location>
        <begin position="46"/>
        <end position="62"/>
    </location>
</feature>
<evidence type="ECO:0000256" key="2">
    <source>
        <dbReference type="SAM" id="MobiDB-lite"/>
    </source>
</evidence>
<dbReference type="Pfam" id="PF26324">
    <property type="entry name" value="HopBF1_kinase"/>
    <property type="match status" value="1"/>
</dbReference>
<feature type="coiled-coil region" evidence="1">
    <location>
        <begin position="634"/>
        <end position="671"/>
    </location>
</feature>
<feature type="region of interest" description="Disordered" evidence="2">
    <location>
        <begin position="2971"/>
        <end position="3022"/>
    </location>
</feature>
<feature type="coiled-coil region" evidence="1">
    <location>
        <begin position="915"/>
        <end position="942"/>
    </location>
</feature>
<feature type="compositionally biased region" description="Acidic residues" evidence="2">
    <location>
        <begin position="2974"/>
        <end position="2985"/>
    </location>
</feature>
<dbReference type="Pfam" id="PF22596">
    <property type="entry name" value="Scabin-like"/>
    <property type="match status" value="1"/>
</dbReference>
<dbReference type="InterPro" id="IPR054555">
    <property type="entry name" value="T3SS_HopBF1-like"/>
</dbReference>